<proteinExistence type="predicted"/>
<evidence type="ECO:0000313" key="1">
    <source>
        <dbReference type="EMBL" id="AER47566.1"/>
    </source>
</evidence>
<keyword evidence="2" id="KW-1185">Reference proteome</keyword>
<dbReference type="Proteomes" id="UP000005857">
    <property type="component" value="Segment"/>
</dbReference>
<evidence type="ECO:0008006" key="3">
    <source>
        <dbReference type="Google" id="ProtNLM"/>
    </source>
</evidence>
<reference evidence="1 2" key="1">
    <citation type="journal article" date="2012" name="J. Virol.">
        <title>Complete Genome Sequences of 138 Mycobacteriophages.</title>
        <authorList>
            <consortium name="the Science Education Alliance Phage Hunters Advancing Genomics and Evolutionary Science Program"/>
            <consortium name="the KwaZulu-Natal Research Institute for Tuberculosis and HIV Mycobacterial Genetics Course Students"/>
            <consortium name="the Phage Hunters Integrating Research and Education Program"/>
            <person name="Hatfull G.F."/>
        </authorList>
    </citation>
    <scope>NUCLEOTIDE SEQUENCE [LARGE SCALE GENOMIC DNA]</scope>
</reference>
<dbReference type="EMBL" id="JN698994">
    <property type="protein sequence ID" value="AER47566.1"/>
    <property type="molecule type" value="Genomic_DNA"/>
</dbReference>
<accession>G8I4C2</accession>
<protein>
    <recommendedName>
        <fullName evidence="3">Head-to-tail adaptor</fullName>
    </recommendedName>
</protein>
<name>G8I4C2_9CAUD</name>
<dbReference type="GeneID" id="18990010"/>
<dbReference type="KEGG" id="vg:18990010"/>
<evidence type="ECO:0000313" key="2">
    <source>
        <dbReference type="Proteomes" id="UP000005857"/>
    </source>
</evidence>
<sequence>MAVVELATRADVAARMGGELDNETDVADLLDEAAVVVQEYLRRDFTAEDEIPAAVTLVVSRMVARRLRADAGDAGAVPDGVTQLGASEYQASFAEPFVSTGVWLTRADRAALARHRRAVQSIAVSSDRTPRKPPGWW</sequence>
<organism evidence="1 2">
    <name type="scientific">Mycobacterium phage DS6A</name>
    <dbReference type="NCBI Taxonomy" id="45764"/>
    <lineage>
        <taxon>Viruses</taxon>
        <taxon>Duplodnaviria</taxon>
        <taxon>Heunggongvirae</taxon>
        <taxon>Uroviricota</taxon>
        <taxon>Caudoviricetes</taxon>
        <taxon>Hnatkovirus</taxon>
        <taxon>Hnatkovirus DS6A</taxon>
    </lineage>
</organism>
<dbReference type="RefSeq" id="YP_009018700.1">
    <property type="nucleotide sequence ID" value="NC_023744.1"/>
</dbReference>
<gene>
    <name evidence="1" type="primary">12</name>
    <name evidence="1" type="ORF">DS6A_12</name>
</gene>